<dbReference type="AlphaFoldDB" id="A0AAN7P3Y6"/>
<comment type="subcellular location">
    <subcellularLocation>
        <location evidence="1">Nucleus</location>
    </subcellularLocation>
</comment>
<dbReference type="Proteomes" id="UP001353858">
    <property type="component" value="Unassembled WGS sequence"/>
</dbReference>
<evidence type="ECO:0000259" key="9">
    <source>
        <dbReference type="PROSITE" id="PS51192"/>
    </source>
</evidence>
<dbReference type="SUPFAM" id="SSF52540">
    <property type="entry name" value="P-loop containing nucleoside triphosphate hydrolases"/>
    <property type="match status" value="2"/>
</dbReference>
<dbReference type="InterPro" id="IPR001650">
    <property type="entry name" value="Helicase_C-like"/>
</dbReference>
<feature type="domain" description="Helicase ATP-binding" evidence="9">
    <location>
        <begin position="103"/>
        <end position="274"/>
    </location>
</feature>
<dbReference type="GO" id="GO:0016787">
    <property type="term" value="F:hydrolase activity"/>
    <property type="evidence" value="ECO:0007669"/>
    <property type="project" value="UniProtKB-KW"/>
</dbReference>
<keyword evidence="6" id="KW-0067">ATP-binding</keyword>
<accession>A0AAN7P3Y6</accession>
<organism evidence="11 12">
    <name type="scientific">Aquatica leii</name>
    <dbReference type="NCBI Taxonomy" id="1421715"/>
    <lineage>
        <taxon>Eukaryota</taxon>
        <taxon>Metazoa</taxon>
        <taxon>Ecdysozoa</taxon>
        <taxon>Arthropoda</taxon>
        <taxon>Hexapoda</taxon>
        <taxon>Insecta</taxon>
        <taxon>Pterygota</taxon>
        <taxon>Neoptera</taxon>
        <taxon>Endopterygota</taxon>
        <taxon>Coleoptera</taxon>
        <taxon>Polyphaga</taxon>
        <taxon>Elateriformia</taxon>
        <taxon>Elateroidea</taxon>
        <taxon>Lampyridae</taxon>
        <taxon>Luciolinae</taxon>
        <taxon>Aquatica</taxon>
    </lineage>
</organism>
<keyword evidence="12" id="KW-1185">Reference proteome</keyword>
<evidence type="ECO:0000259" key="10">
    <source>
        <dbReference type="PROSITE" id="PS51194"/>
    </source>
</evidence>
<dbReference type="GO" id="GO:0005524">
    <property type="term" value="F:ATP binding"/>
    <property type="evidence" value="ECO:0007669"/>
    <property type="project" value="UniProtKB-KW"/>
</dbReference>
<evidence type="ECO:0000256" key="1">
    <source>
        <dbReference type="ARBA" id="ARBA00004123"/>
    </source>
</evidence>
<gene>
    <name evidence="11" type="ORF">RN001_012494</name>
</gene>
<keyword evidence="5" id="KW-0347">Helicase</keyword>
<keyword evidence="3" id="KW-0547">Nucleotide-binding</keyword>
<keyword evidence="7" id="KW-0175">Coiled coil</keyword>
<dbReference type="PROSITE" id="PS51194">
    <property type="entry name" value="HELICASE_CTER"/>
    <property type="match status" value="1"/>
</dbReference>
<dbReference type="Pfam" id="PF00176">
    <property type="entry name" value="SNF2-rel_dom"/>
    <property type="match status" value="1"/>
</dbReference>
<dbReference type="InterPro" id="IPR014001">
    <property type="entry name" value="Helicase_ATP-bd"/>
</dbReference>
<dbReference type="FunFam" id="3.40.50.10810:FF:000015">
    <property type="entry name" value="lymphoid-specific helicase isoform X1"/>
    <property type="match status" value="1"/>
</dbReference>
<dbReference type="InterPro" id="IPR038718">
    <property type="entry name" value="SNF2-like_sf"/>
</dbReference>
<feature type="domain" description="Helicase C-terminal" evidence="10">
    <location>
        <begin position="462"/>
        <end position="628"/>
    </location>
</feature>
<dbReference type="Pfam" id="PF00271">
    <property type="entry name" value="Helicase_C"/>
    <property type="match status" value="1"/>
</dbReference>
<evidence type="ECO:0000256" key="7">
    <source>
        <dbReference type="ARBA" id="ARBA00023054"/>
    </source>
</evidence>
<dbReference type="InterPro" id="IPR027417">
    <property type="entry name" value="P-loop_NTPase"/>
</dbReference>
<comment type="similarity">
    <text evidence="2">Belongs to the SNF2/RAD54 helicase family.</text>
</comment>
<keyword evidence="8" id="KW-0539">Nucleus</keyword>
<dbReference type="GO" id="GO:0004386">
    <property type="term" value="F:helicase activity"/>
    <property type="evidence" value="ECO:0007669"/>
    <property type="project" value="UniProtKB-KW"/>
</dbReference>
<dbReference type="Gene3D" id="3.40.50.10810">
    <property type="entry name" value="Tandem AAA-ATPase domain"/>
    <property type="match status" value="1"/>
</dbReference>
<evidence type="ECO:0000256" key="3">
    <source>
        <dbReference type="ARBA" id="ARBA00022741"/>
    </source>
</evidence>
<protein>
    <submittedName>
        <fullName evidence="11">Uncharacterized protein</fullName>
    </submittedName>
</protein>
<dbReference type="SMART" id="SM00490">
    <property type="entry name" value="HELICc"/>
    <property type="match status" value="1"/>
</dbReference>
<keyword evidence="4" id="KW-0378">Hydrolase</keyword>
<dbReference type="GO" id="GO:0005634">
    <property type="term" value="C:nucleus"/>
    <property type="evidence" value="ECO:0007669"/>
    <property type="project" value="UniProtKB-SubCell"/>
</dbReference>
<sequence>MAPKKSRKKIRLANEIQYAEESKIRLKKSIKYLLTQNLKFSNFFKQKLEEHLYDLHFNERDLKDDSRYDQSSSKNLDVLKTKLKFFEGGSLKPYQVDGLIWLINLFENGLNGILADEMGLGKTVQVIALICHLYERNIDGPYLIVAPLSTIPNWVSEFKRFSPQIPIIIFHGNKEERRNLARQIQSKHYLDGKLVKPVIITTFDIPLLAGKYLSTYVIYQYLIVDEGHRLKNYLSKLNHTLQKLKSSNRLLLTGTPLQNNMTELWSLLNFILPHLFTDLKSFSDFLLIEENESEPTSSVSTLHQVLSPFMLRRLKTDVLMDSVPKKEVLVYCPLSNLQLNLYKYVLEKNLTKLKDPNGVEGLDEPKTKRRCTQLPKKYTEYDSEDSDFKVEADTDQFIPMTQATKKLVAPFVSRFTMLNPTMMFKKVVNHPYLVHFPLDPNSPVKKLLVDEQLVNQSGKMLVLEAMLAKLHAGGHKVLIFSTLVMTIHLIEEFLIMRNYEYRELDGSLDLESRRASIEEFNNDPNVFIFLCSTRAGGLGVNLIAADTVIFFDRDWNPQVDIQAQDRCHRIGQTKPVMIYTLVAKNTIDERILHYGNVKRKLEKVIIKDGQFKNVKRTKSLDFDFEELKKILESTDNVHKIHINGFVLTDEELNVLMDRSELYEQMGKKMAST</sequence>
<dbReference type="Gene3D" id="3.40.50.300">
    <property type="entry name" value="P-loop containing nucleotide triphosphate hydrolases"/>
    <property type="match status" value="1"/>
</dbReference>
<dbReference type="InterPro" id="IPR049730">
    <property type="entry name" value="SNF2/RAD54-like_C"/>
</dbReference>
<comment type="caution">
    <text evidence="11">The sequence shown here is derived from an EMBL/GenBank/DDBJ whole genome shotgun (WGS) entry which is preliminary data.</text>
</comment>
<evidence type="ECO:0000256" key="6">
    <source>
        <dbReference type="ARBA" id="ARBA00022840"/>
    </source>
</evidence>
<evidence type="ECO:0000313" key="12">
    <source>
        <dbReference type="Proteomes" id="UP001353858"/>
    </source>
</evidence>
<dbReference type="PANTHER" id="PTHR10799">
    <property type="entry name" value="SNF2/RAD54 HELICASE FAMILY"/>
    <property type="match status" value="1"/>
</dbReference>
<evidence type="ECO:0000256" key="8">
    <source>
        <dbReference type="ARBA" id="ARBA00023242"/>
    </source>
</evidence>
<dbReference type="SMART" id="SM00487">
    <property type="entry name" value="DEXDc"/>
    <property type="match status" value="1"/>
</dbReference>
<evidence type="ECO:0000256" key="2">
    <source>
        <dbReference type="ARBA" id="ARBA00007025"/>
    </source>
</evidence>
<reference evidence="12" key="1">
    <citation type="submission" date="2023-01" db="EMBL/GenBank/DDBJ databases">
        <title>Key to firefly adult light organ development and bioluminescence: homeobox transcription factors regulate luciferase expression and transportation to peroxisome.</title>
        <authorList>
            <person name="Fu X."/>
        </authorList>
    </citation>
    <scope>NUCLEOTIDE SEQUENCE [LARGE SCALE GENOMIC DNA]</scope>
</reference>
<proteinExistence type="inferred from homology"/>
<dbReference type="EMBL" id="JARPUR010000005">
    <property type="protein sequence ID" value="KAK4876072.1"/>
    <property type="molecule type" value="Genomic_DNA"/>
</dbReference>
<evidence type="ECO:0000313" key="11">
    <source>
        <dbReference type="EMBL" id="KAK4876072.1"/>
    </source>
</evidence>
<name>A0AAN7P3Y6_9COLE</name>
<evidence type="ECO:0000256" key="4">
    <source>
        <dbReference type="ARBA" id="ARBA00022801"/>
    </source>
</evidence>
<evidence type="ECO:0000256" key="5">
    <source>
        <dbReference type="ARBA" id="ARBA00022806"/>
    </source>
</evidence>
<dbReference type="CDD" id="cd18793">
    <property type="entry name" value="SF2_C_SNF"/>
    <property type="match status" value="1"/>
</dbReference>
<dbReference type="InterPro" id="IPR000330">
    <property type="entry name" value="SNF2_N"/>
</dbReference>
<dbReference type="PROSITE" id="PS51192">
    <property type="entry name" value="HELICASE_ATP_BIND_1"/>
    <property type="match status" value="1"/>
</dbReference>